<organism evidence="2 3">
    <name type="scientific">Aspergillus calidoustus</name>
    <dbReference type="NCBI Taxonomy" id="454130"/>
    <lineage>
        <taxon>Eukaryota</taxon>
        <taxon>Fungi</taxon>
        <taxon>Dikarya</taxon>
        <taxon>Ascomycota</taxon>
        <taxon>Pezizomycotina</taxon>
        <taxon>Eurotiomycetes</taxon>
        <taxon>Eurotiomycetidae</taxon>
        <taxon>Eurotiales</taxon>
        <taxon>Aspergillaceae</taxon>
        <taxon>Aspergillus</taxon>
        <taxon>Aspergillus subgen. Nidulantes</taxon>
    </lineage>
</organism>
<dbReference type="PANTHER" id="PTHR13887">
    <property type="entry name" value="GLUTATHIONE S-TRANSFERASE KAPPA"/>
    <property type="match status" value="1"/>
</dbReference>
<evidence type="ECO:0000259" key="1">
    <source>
        <dbReference type="Pfam" id="PF01323"/>
    </source>
</evidence>
<dbReference type="AlphaFoldDB" id="A0A0U5GAJ2"/>
<dbReference type="OrthoDB" id="1930760at2759"/>
<dbReference type="SUPFAM" id="SSF52833">
    <property type="entry name" value="Thioredoxin-like"/>
    <property type="match status" value="1"/>
</dbReference>
<evidence type="ECO:0000313" key="2">
    <source>
        <dbReference type="EMBL" id="CEL08683.1"/>
    </source>
</evidence>
<reference evidence="3" key="1">
    <citation type="journal article" date="2016" name="Genome Announc.">
        <title>Draft genome sequences of fungus Aspergillus calidoustus.</title>
        <authorList>
            <person name="Horn F."/>
            <person name="Linde J."/>
            <person name="Mattern D.J."/>
            <person name="Walther G."/>
            <person name="Guthke R."/>
            <person name="Scherlach K."/>
            <person name="Martin K."/>
            <person name="Brakhage A.A."/>
            <person name="Petzke L."/>
            <person name="Valiante V."/>
        </authorList>
    </citation>
    <scope>NUCLEOTIDE SEQUENCE [LARGE SCALE GENOMIC DNA]</scope>
    <source>
        <strain evidence="3">SF006504</strain>
    </source>
</reference>
<dbReference type="EMBL" id="CDMC01000012">
    <property type="protein sequence ID" value="CEL08683.1"/>
    <property type="molecule type" value="Genomic_DNA"/>
</dbReference>
<dbReference type="OMA" id="TEHMEAF"/>
<protein>
    <recommendedName>
        <fullName evidence="1">DSBA-like thioredoxin domain-containing protein</fullName>
    </recommendedName>
</protein>
<sequence length="258" mass="28566">MGNQTTASCEVDLRRSAEFRPGHQRNNAHCTMPIIPIEIISDPICPWCYIGYRTLQRTITLYQKTYPGGSKDTFEISWRPYFIDEVEPEASVLIHDRMARRMTESQIIAAQTRLVRTGKPLGINFSFGGYIGSSRLAHRVLFLATQIGGGELQCRVAEALFKYQFELERDISDPSVVVKVAVEGGIDEGGIRAFLAGSGGVEEVEYEAKAARERLKLQGVNGVPCFVIGGEVRFEGAGDWEEFFEAFVAAREAATSSS</sequence>
<dbReference type="InterPro" id="IPR001853">
    <property type="entry name" value="DSBA-like_thioredoxin_dom"/>
</dbReference>
<keyword evidence="3" id="KW-1185">Reference proteome</keyword>
<gene>
    <name evidence="2" type="ORF">ASPCAL11828</name>
</gene>
<proteinExistence type="predicted"/>
<evidence type="ECO:0000313" key="3">
    <source>
        <dbReference type="Proteomes" id="UP000054771"/>
    </source>
</evidence>
<feature type="domain" description="DSBA-like thioredoxin" evidence="1">
    <location>
        <begin position="37"/>
        <end position="245"/>
    </location>
</feature>
<dbReference type="PANTHER" id="PTHR13887:SF41">
    <property type="entry name" value="THIOREDOXIN SUPERFAMILY PROTEIN"/>
    <property type="match status" value="1"/>
</dbReference>
<dbReference type="Gene3D" id="3.40.30.10">
    <property type="entry name" value="Glutaredoxin"/>
    <property type="match status" value="1"/>
</dbReference>
<accession>A0A0U5GAJ2</accession>
<name>A0A0U5GAJ2_ASPCI</name>
<dbReference type="CDD" id="cd03024">
    <property type="entry name" value="DsbA_FrnE"/>
    <property type="match status" value="1"/>
</dbReference>
<dbReference type="Pfam" id="PF01323">
    <property type="entry name" value="DSBA"/>
    <property type="match status" value="1"/>
</dbReference>
<dbReference type="InterPro" id="IPR036249">
    <property type="entry name" value="Thioredoxin-like_sf"/>
</dbReference>
<dbReference type="GO" id="GO:0016491">
    <property type="term" value="F:oxidoreductase activity"/>
    <property type="evidence" value="ECO:0007669"/>
    <property type="project" value="InterPro"/>
</dbReference>
<dbReference type="Proteomes" id="UP000054771">
    <property type="component" value="Unassembled WGS sequence"/>
</dbReference>